<gene>
    <name evidence="2" type="ORF">J3E07_001644</name>
</gene>
<organism evidence="2 3">
    <name type="scientific">Methanococcus voltae</name>
    <dbReference type="NCBI Taxonomy" id="2188"/>
    <lineage>
        <taxon>Archaea</taxon>
        <taxon>Methanobacteriati</taxon>
        <taxon>Methanobacteriota</taxon>
        <taxon>Methanomada group</taxon>
        <taxon>Methanococci</taxon>
        <taxon>Methanococcales</taxon>
        <taxon>Methanococcaceae</taxon>
        <taxon>Methanococcus</taxon>
    </lineage>
</organism>
<comment type="caution">
    <text evidence="2">The sequence shown here is derived from an EMBL/GenBank/DDBJ whole genome shotgun (WGS) entry which is preliminary data.</text>
</comment>
<feature type="transmembrane region" description="Helical" evidence="1">
    <location>
        <begin position="65"/>
        <end position="86"/>
    </location>
</feature>
<dbReference type="RefSeq" id="WP_209591717.1">
    <property type="nucleotide sequence ID" value="NZ_JAGGMV010000009.1"/>
</dbReference>
<proteinExistence type="predicted"/>
<keyword evidence="1" id="KW-0812">Transmembrane</keyword>
<dbReference type="Proteomes" id="UP000740329">
    <property type="component" value="Unassembled WGS sequence"/>
</dbReference>
<keyword evidence="1" id="KW-0472">Membrane</keyword>
<evidence type="ECO:0000313" key="2">
    <source>
        <dbReference type="EMBL" id="MBP2202203.1"/>
    </source>
</evidence>
<name>A0A8J7S6A5_METVO</name>
<keyword evidence="1" id="KW-1133">Transmembrane helix</keyword>
<evidence type="ECO:0000256" key="1">
    <source>
        <dbReference type="SAM" id="Phobius"/>
    </source>
</evidence>
<reference evidence="2" key="1">
    <citation type="submission" date="2021-03" db="EMBL/GenBank/DDBJ databases">
        <title>Genomic Encyclopedia of Type Strains, Phase IV (KMG-V): Genome sequencing to study the core and pangenomes of soil and plant-associated prokaryotes.</title>
        <authorList>
            <person name="Whitman W."/>
        </authorList>
    </citation>
    <scope>NUCLEOTIDE SEQUENCE</scope>
    <source>
        <strain evidence="2">C4</strain>
    </source>
</reference>
<evidence type="ECO:0000313" key="3">
    <source>
        <dbReference type="Proteomes" id="UP000740329"/>
    </source>
</evidence>
<dbReference type="AlphaFoldDB" id="A0A8J7S6A5"/>
<protein>
    <submittedName>
        <fullName evidence="2">Uncharacterized protein</fullName>
    </submittedName>
</protein>
<dbReference type="EMBL" id="JAGGMV010000009">
    <property type="protein sequence ID" value="MBP2202203.1"/>
    <property type="molecule type" value="Genomic_DNA"/>
</dbReference>
<feature type="transmembrane region" description="Helical" evidence="1">
    <location>
        <begin position="29"/>
        <end position="53"/>
    </location>
</feature>
<accession>A0A8J7S6A5</accession>
<sequence>MYIIALMYALLIMALVIAYRYLKDKNIYGFYLFALMTLFLCAAVHFSYEIIYGNLILTDVEYHRLFIPTLSAFGTFGAMIFAALVINEMSKQQKIEFEMLEETKKQREELELQRKELQKPELIVNLVQDKELFGFIMLYLENIGQGIAKDVEITFADDENKDIEDSIGNIISELPIFSKKINFLAPNQRKLLFIMNTQNYKDKIYDIIFKFNLTYKNNTGEEISHYLEIDLSELKSYIGIDSSKSIKNQLKRINGTLALTDHHIKVMSDNIKNLQIDFKMDDENIENFKNASLVLDKIVEICEKKSNKYVDGRVLKTELDINNDKLDSALEFLEKMGYLKLIRLWDSRNKNLYYCIHMEKNFKK</sequence>
<feature type="transmembrane region" description="Helical" evidence="1">
    <location>
        <begin position="6"/>
        <end position="22"/>
    </location>
</feature>